<feature type="compositionally biased region" description="Low complexity" evidence="2">
    <location>
        <begin position="1570"/>
        <end position="1600"/>
    </location>
</feature>
<name>E3MYK1_CAERE</name>
<feature type="region of interest" description="Disordered" evidence="2">
    <location>
        <begin position="1357"/>
        <end position="1387"/>
    </location>
</feature>
<dbReference type="PANTHER" id="PTHR23159:SF31">
    <property type="entry name" value="CENTROSOME-ASSOCIATED PROTEIN CEP250 ISOFORM X1"/>
    <property type="match status" value="1"/>
</dbReference>
<organism evidence="4">
    <name type="scientific">Caenorhabditis remanei</name>
    <name type="common">Caenorhabditis vulgaris</name>
    <dbReference type="NCBI Taxonomy" id="31234"/>
    <lineage>
        <taxon>Eukaryota</taxon>
        <taxon>Metazoa</taxon>
        <taxon>Ecdysozoa</taxon>
        <taxon>Nematoda</taxon>
        <taxon>Chromadorea</taxon>
        <taxon>Rhabditida</taxon>
        <taxon>Rhabditina</taxon>
        <taxon>Rhabditomorpha</taxon>
        <taxon>Rhabditoidea</taxon>
        <taxon>Rhabditidae</taxon>
        <taxon>Peloderinae</taxon>
        <taxon>Caenorhabditis</taxon>
    </lineage>
</organism>
<feature type="compositionally biased region" description="Low complexity" evidence="2">
    <location>
        <begin position="1363"/>
        <end position="1375"/>
    </location>
</feature>
<evidence type="ECO:0000313" key="4">
    <source>
        <dbReference type="Proteomes" id="UP000008281"/>
    </source>
</evidence>
<feature type="region of interest" description="Disordered" evidence="2">
    <location>
        <begin position="967"/>
        <end position="992"/>
    </location>
</feature>
<feature type="region of interest" description="Disordered" evidence="2">
    <location>
        <begin position="483"/>
        <end position="517"/>
    </location>
</feature>
<evidence type="ECO:0000313" key="3">
    <source>
        <dbReference type="EMBL" id="EFP12152.1"/>
    </source>
</evidence>
<feature type="compositionally biased region" description="Low complexity" evidence="2">
    <location>
        <begin position="497"/>
        <end position="510"/>
    </location>
</feature>
<keyword evidence="4" id="KW-1185">Reference proteome</keyword>
<feature type="region of interest" description="Disordered" evidence="2">
    <location>
        <begin position="1611"/>
        <end position="1630"/>
    </location>
</feature>
<evidence type="ECO:0000256" key="1">
    <source>
        <dbReference type="SAM" id="Coils"/>
    </source>
</evidence>
<proteinExistence type="predicted"/>
<dbReference type="SUPFAM" id="SSF57997">
    <property type="entry name" value="Tropomyosin"/>
    <property type="match status" value="1"/>
</dbReference>
<dbReference type="PANTHER" id="PTHR23159">
    <property type="entry name" value="CENTROSOMAL PROTEIN 2"/>
    <property type="match status" value="1"/>
</dbReference>
<dbReference type="Proteomes" id="UP000008281">
    <property type="component" value="Unassembled WGS sequence"/>
</dbReference>
<feature type="region of interest" description="Disordered" evidence="2">
    <location>
        <begin position="1029"/>
        <end position="1052"/>
    </location>
</feature>
<feature type="region of interest" description="Disordered" evidence="2">
    <location>
        <begin position="1562"/>
        <end position="1606"/>
    </location>
</feature>
<feature type="coiled-coil region" evidence="1">
    <location>
        <begin position="526"/>
        <end position="644"/>
    </location>
</feature>
<feature type="coiled-coil region" evidence="1">
    <location>
        <begin position="79"/>
        <end position="250"/>
    </location>
</feature>
<feature type="coiled-coil region" evidence="1">
    <location>
        <begin position="710"/>
        <end position="801"/>
    </location>
</feature>
<gene>
    <name evidence="3" type="ORF">CRE_03317</name>
</gene>
<sequence>MKSKNVWNASKARQELKLDRLKTKALDAKCRVLVEQNEELMARLCELEMSHSGAAADESKSNRRLAEQDERIRQISSALESERDVSQRLREAKESLEKELTVKRKHDDAMSSRILMDAEMTKMEAQNKVDEMSVEVEAARKKVTEVMAEVEQLRAANFELQMHIETAKRTMEELADCNEDLEKQIEQIQEDCEEKEEDYKQSTWDVENLTRQNEALRVELDGVRQGFHETRELAEEVKMLKTELHRQQELHRAQFEAACEKLDSDDDVIERKTSLEIQQEQYILAYEQQIETLKKELELKNGPVAAPEEFSGVLLGEQTPVQRKTTAVLEAPRFEEFQMTSEDSEALRAEIAELRLKNSNFTEKIERLEMETKLSGELNVELGRAMLELEEHNELLRREQEAEKADEQGITKELELQELMIQEMTEQIATDSEELETLRAEQARLLKNLAESEIVRKEELETKNSEIQGFLVKIEELEAKLAEKERQETQETQILTSEPSESAPEALEAPESSEHQTLLHSVSHDMNKLIELKDELEIAVAALKSEIWTLNGQLKASILDREGLEDKVTLLDDLIEKEKKRAISLDAELQEQIDLTERAMRRAAEAENESNQRMAECLEKETRREEIEQAYTRLNEFYNQLQEAYNMIYAQLEVAKNSSESTTTSEFQQTTTSSVDSPDDAIVNSIMTILLISRDPSISQTTQQKMQKIAEKLKQLVGEFDENQKALEEQRQITQALEQRLQTIETASGAQNATTTRQRVEELEGEIEWKEEECEALKRRIRDLEKALEAVAERTEDESEAAAVSRLSTELAILAARLTTRQADVDSLFRTNAELAHTNVRLQNECDEWEEAREKMIEEKRELEQHVKELEEQVAELMEQHEAHLQQTQLLQSTTPILSPPTPNPETAAKLEESEREVIRLVAIEKTLNSRILALEDQNLELEEKFQEIEEEMMTVKAENAEKCAPTAQKSDWDDWGEQTEQTEPNEELREAKSEVERLLEVEKALTMRIESLQIHNEQLEQKMKELEGKIPSTSQPPPKQDDDWGWGDDDDTQETTIQTVQISKIDNSELEMAKADVARLSQIEKMLNERIEGLEEQNSDLEERLQAMEEDLMDVKREKTEKNETWDDWGDSEGVADSEVTSEDVVTILKKTIEELEEKCRFQKEVILKAEAQLVETQDKPKTVIFSPKTEFFMPKTSIFDPEDPIFRPKTVVFSSKTAIFSPKLYDELEETYQQSQLEKPSEELLRELRTQLELTRQEKQELVMSLEQMKIQKLEIDGRFDELRENEKKLKEEDEKELLKLRDSHQQLTARITHLESENSRIQAEMNQKIASIELEKSKVEEELNETLDELEDVKKKESESVTTSSGGWNDDGWGNDEETQKVLEMRVETLQDELQKFKEREAELSDESSELKSRLESAENEISNLQNEIQKTSGIQEELRRVTEQNGMLKDSEGRLMDQSDDFANRMEKYREECGRMAQKLTEMEEELRKEKMEKSEQKVMEKANEIVGVLRQQLAAANTEIHRHRHHLSAKEETIAELNRHISEHTKTIEELQGKLKLVRRAPTAPRSSVSHPSRPSSQMSSTSSRMSGATTTTSSVFVPEPIQSMGSAFDVVVPQTGEPLRRRNK</sequence>
<keyword evidence="1" id="KW-0175">Coiled coil</keyword>
<protein>
    <submittedName>
        <fullName evidence="3">Uncharacterized protein</fullName>
    </submittedName>
</protein>
<evidence type="ECO:0000256" key="2">
    <source>
        <dbReference type="SAM" id="MobiDB-lite"/>
    </source>
</evidence>
<dbReference type="HOGENOM" id="CLU_001782_0_0_1"/>
<dbReference type="OMA" id="EMLQSQH"/>
<dbReference type="EMBL" id="DS268497">
    <property type="protein sequence ID" value="EFP12152.1"/>
    <property type="molecule type" value="Genomic_DNA"/>
</dbReference>
<feature type="coiled-coil region" evidence="1">
    <location>
        <begin position="1078"/>
        <end position="1174"/>
    </location>
</feature>
<dbReference type="eggNOG" id="ENOG502S06Z">
    <property type="taxonomic scope" value="Eukaryota"/>
</dbReference>
<feature type="compositionally biased region" description="Basic and acidic residues" evidence="2">
    <location>
        <begin position="1401"/>
        <end position="1420"/>
    </location>
</feature>
<dbReference type="InParanoid" id="E3MYK1"/>
<reference evidence="3" key="1">
    <citation type="submission" date="2007-07" db="EMBL/GenBank/DDBJ databases">
        <title>PCAP assembly of the Caenorhabditis remanei genome.</title>
        <authorList>
            <consortium name="The Caenorhabditis remanei Sequencing Consortium"/>
            <person name="Wilson R.K."/>
        </authorList>
    </citation>
    <scope>NUCLEOTIDE SEQUENCE [LARGE SCALE GENOMIC DNA]</scope>
    <source>
        <strain evidence="3">PB4641</strain>
    </source>
</reference>
<dbReference type="OrthoDB" id="5848316at2759"/>
<feature type="coiled-coil region" evidence="1">
    <location>
        <begin position="832"/>
        <end position="887"/>
    </location>
</feature>
<accession>E3MYK1</accession>
<feature type="compositionally biased region" description="Polar residues" evidence="2">
    <location>
        <begin position="1423"/>
        <end position="1433"/>
    </location>
</feature>
<dbReference type="STRING" id="31234.E3MYK1"/>
<feature type="region of interest" description="Disordered" evidence="2">
    <location>
        <begin position="1401"/>
        <end position="1433"/>
    </location>
</feature>
<feature type="coiled-coil region" evidence="1">
    <location>
        <begin position="925"/>
        <end position="959"/>
    </location>
</feature>
<dbReference type="FunCoup" id="E3MYK1">
    <property type="interactions" value="1925"/>
</dbReference>